<organism evidence="1">
    <name type="scientific">Raphidocelis subcapitata</name>
    <dbReference type="NCBI Taxonomy" id="307507"/>
    <lineage>
        <taxon>Eukaryota</taxon>
        <taxon>Viridiplantae</taxon>
        <taxon>Chlorophyta</taxon>
        <taxon>core chlorophytes</taxon>
        <taxon>Chlorophyceae</taxon>
        <taxon>CS clade</taxon>
        <taxon>Sphaeropleales</taxon>
        <taxon>Selenastraceae</taxon>
        <taxon>Raphidocelis</taxon>
    </lineage>
</organism>
<protein>
    <submittedName>
        <fullName evidence="1">Maturase</fullName>
    </submittedName>
</protein>
<dbReference type="AlphaFoldDB" id="A0A2Z6FBR4"/>
<gene>
    <name evidence="1" type="ORF">Rsub_pt095</name>
</gene>
<geneLocation type="chloroplast" evidence="1"/>
<dbReference type="EMBL" id="AP018038">
    <property type="protein sequence ID" value="BBE24886.1"/>
    <property type="molecule type" value="Genomic_DNA"/>
</dbReference>
<evidence type="ECO:0000313" key="1">
    <source>
        <dbReference type="EMBL" id="BBE24886.1"/>
    </source>
</evidence>
<keyword evidence="1" id="KW-0150">Chloroplast</keyword>
<accession>A0A2Z6FBR4</accession>
<proteinExistence type="predicted"/>
<name>A0A2Z6FBR4_9CHLO</name>
<keyword evidence="1" id="KW-0934">Plastid</keyword>
<sequence length="698" mass="84366">MYLNKKKYNSDTKTRFTKIILLTHDANVFFSQAFTKSELDYFNDSSEKIKKRQQSSKDDFFFDVNLFYQYINVDSAHVKKDLLASFHFFSYNELKTCIQGNFNQHQKILNYCFEYLIFNYIKRSSTFDFFQFEEGLSILDLKKEKSFNTIPVESSLFKSANFFPFLNARTSRTLVTFWAKDFFINKKDAVKYLNFMPLKVLSEKQRLEHRFFDFYRDIVKKKRNYPKTGKSWKKLEELSLNLNWTCISRLFYLIGVALVDSLKTIPNSIFSNKLKNKILFYYQLKQLIRYFWISCFNTTFFDSEIFFESKSLVYNFSLQPFTHSVNLDLNLQPIQMVYNLMPLTFQKPSENCLTHKRTRKKFFNKKNATNEFDFLCIRLINIIESKQQKLTGFSLGNSKSTCRFSKLDFKIVTIYKSLFDFFRKHFLLNLKKPPMIKDKTGLTIKKNAKTLFFINCLTFFQKIEKNFHVKKDLNQIRNCFGIADQKPNLSKNKNTKKNQDLKKNSEKIIQEWDFLNMQLLNPICIKQVSFFVCEFLFPLSFSLDFDKIEQKLYYKNFCSIREYLFKIKTLLKTLSTQLQIYLIKKLTPKFYAWSYRHRFFGCLDLKKNKEIDHAVTLLLWRWSLRRHNNKAKHWIRTKYFYCFNENNWIFGNFSMIETDFKSRQTLIYLPSHFQILFFFKKHWCINRANYTNVFYQNF</sequence>
<reference evidence="1" key="1">
    <citation type="journal article" date="2018" name="Sci. Rep.">
        <title>Raphidocelis subcapitata (=Pseudokirchneriella subcapitata) provides an insight into genome evolution and environmental adaptations in the Sphaeropleales.</title>
        <authorList>
            <person name="Suzuki S."/>
            <person name="Yamaguchi H."/>
            <person name="Nakajima N."/>
            <person name="Kawachi M."/>
        </authorList>
    </citation>
    <scope>NUCLEOTIDE SEQUENCE</scope>
    <source>
        <strain evidence="1">NIES-35</strain>
    </source>
</reference>